<name>A0A009SBY3_ACIBA</name>
<dbReference type="AlphaFoldDB" id="A0A009SBY3"/>
<protein>
    <submittedName>
        <fullName evidence="1">Uncharacterized protein</fullName>
    </submittedName>
</protein>
<dbReference type="Proteomes" id="UP000020735">
    <property type="component" value="Unassembled WGS sequence"/>
</dbReference>
<proteinExistence type="predicted"/>
<gene>
    <name evidence="1" type="ORF">J529_2188</name>
</gene>
<organism evidence="1 2">
    <name type="scientific">Acinetobacter baumannii 99063</name>
    <dbReference type="NCBI Taxonomy" id="1310630"/>
    <lineage>
        <taxon>Bacteria</taxon>
        <taxon>Pseudomonadati</taxon>
        <taxon>Pseudomonadota</taxon>
        <taxon>Gammaproteobacteria</taxon>
        <taxon>Moraxellales</taxon>
        <taxon>Moraxellaceae</taxon>
        <taxon>Acinetobacter</taxon>
        <taxon>Acinetobacter calcoaceticus/baumannii complex</taxon>
    </lineage>
</organism>
<dbReference type="EMBL" id="JEXJ01000031">
    <property type="protein sequence ID" value="EXC51141.1"/>
    <property type="molecule type" value="Genomic_DNA"/>
</dbReference>
<sequence>MAFTPYRHKKTTSKGGYKIWNIKKPLIGGNFFKILNQSSRSTLTQQSDR</sequence>
<evidence type="ECO:0000313" key="2">
    <source>
        <dbReference type="Proteomes" id="UP000020735"/>
    </source>
</evidence>
<comment type="caution">
    <text evidence="1">The sequence shown here is derived from an EMBL/GenBank/DDBJ whole genome shotgun (WGS) entry which is preliminary data.</text>
</comment>
<reference evidence="1 2" key="1">
    <citation type="submission" date="2014-02" db="EMBL/GenBank/DDBJ databases">
        <title>Comparative genomics and transcriptomics to identify genetic mechanisms underlying the emergence of carbapenem resistant Acinetobacter baumannii (CRAb).</title>
        <authorList>
            <person name="Harris A.D."/>
            <person name="Johnson K.J."/>
            <person name="George J."/>
            <person name="Shefchek K."/>
            <person name="Daugherty S.C."/>
            <person name="Parankush S."/>
            <person name="Sadzewicz L."/>
            <person name="Tallon L."/>
            <person name="Sengamalay N."/>
            <person name="Hazen T.H."/>
            <person name="Rasko D.A."/>
        </authorList>
    </citation>
    <scope>NUCLEOTIDE SEQUENCE [LARGE SCALE GENOMIC DNA]</scope>
    <source>
        <strain evidence="1 2">99063</strain>
    </source>
</reference>
<evidence type="ECO:0000313" key="1">
    <source>
        <dbReference type="EMBL" id="EXC51141.1"/>
    </source>
</evidence>
<dbReference type="PATRIC" id="fig|1310630.3.peg.2146"/>
<accession>A0A009SBY3</accession>